<dbReference type="InterPro" id="IPR001279">
    <property type="entry name" value="Metallo-B-lactamas"/>
</dbReference>
<dbReference type="PANTHER" id="PTHR11203">
    <property type="entry name" value="CLEAVAGE AND POLYADENYLATION SPECIFICITY FACTOR FAMILY MEMBER"/>
    <property type="match status" value="1"/>
</dbReference>
<organism evidence="2">
    <name type="scientific">Desulfurivibrio alkaliphilus</name>
    <dbReference type="NCBI Taxonomy" id="427923"/>
    <lineage>
        <taxon>Bacteria</taxon>
        <taxon>Pseudomonadati</taxon>
        <taxon>Thermodesulfobacteriota</taxon>
        <taxon>Desulfobulbia</taxon>
        <taxon>Desulfobulbales</taxon>
        <taxon>Desulfobulbaceae</taxon>
        <taxon>Desulfurivibrio</taxon>
    </lineage>
</organism>
<dbReference type="InterPro" id="IPR036866">
    <property type="entry name" value="RibonucZ/Hydroxyglut_hydro"/>
</dbReference>
<proteinExistence type="predicted"/>
<comment type="caution">
    <text evidence="2">The sequence shown here is derived from an EMBL/GenBank/DDBJ whole genome shotgun (WGS) entry which is preliminary data.</text>
</comment>
<dbReference type="PANTHER" id="PTHR11203:SF37">
    <property type="entry name" value="INTEGRATOR COMPLEX SUBUNIT 11"/>
    <property type="match status" value="1"/>
</dbReference>
<dbReference type="InterPro" id="IPR011108">
    <property type="entry name" value="RMMBL"/>
</dbReference>
<gene>
    <name evidence="2" type="ORF">ENN98_01840</name>
</gene>
<reference evidence="2" key="1">
    <citation type="journal article" date="2020" name="mSystems">
        <title>Genome- and Community-Level Interaction Insights into Carbon Utilization and Element Cycling Functions of Hydrothermarchaeota in Hydrothermal Sediment.</title>
        <authorList>
            <person name="Zhou Z."/>
            <person name="Liu Y."/>
            <person name="Xu W."/>
            <person name="Pan J."/>
            <person name="Luo Z.H."/>
            <person name="Li M."/>
        </authorList>
    </citation>
    <scope>NUCLEOTIDE SEQUENCE [LARGE SCALE GENOMIC DNA]</scope>
    <source>
        <strain evidence="2">SpSt-1224</strain>
    </source>
</reference>
<dbReference type="SUPFAM" id="SSF56281">
    <property type="entry name" value="Metallo-hydrolase/oxidoreductase"/>
    <property type="match status" value="1"/>
</dbReference>
<dbReference type="Gene3D" id="3.60.15.10">
    <property type="entry name" value="Ribonuclease Z/Hydroxyacylglutathione hydrolase-like"/>
    <property type="match status" value="1"/>
</dbReference>
<evidence type="ECO:0000259" key="1">
    <source>
        <dbReference type="SMART" id="SM00849"/>
    </source>
</evidence>
<dbReference type="Gene3D" id="3.40.50.10890">
    <property type="match status" value="1"/>
</dbReference>
<dbReference type="Pfam" id="PF00753">
    <property type="entry name" value="Lactamase_B"/>
    <property type="match status" value="1"/>
</dbReference>
<protein>
    <submittedName>
        <fullName evidence="2">MBL fold metallo-hydrolase</fullName>
    </submittedName>
</protein>
<feature type="domain" description="Metallo-beta-lactamase" evidence="1">
    <location>
        <begin position="57"/>
        <end position="319"/>
    </location>
</feature>
<dbReference type="Pfam" id="PF07521">
    <property type="entry name" value="RMMBL"/>
    <property type="match status" value="1"/>
</dbReference>
<dbReference type="InterPro" id="IPR050698">
    <property type="entry name" value="MBL"/>
</dbReference>
<dbReference type="Proteomes" id="UP000885986">
    <property type="component" value="Unassembled WGS sequence"/>
</dbReference>
<evidence type="ECO:0000313" key="2">
    <source>
        <dbReference type="EMBL" id="HET97449.1"/>
    </source>
</evidence>
<name>A0A7C2XFD6_9BACT</name>
<sequence>MLFRNPPPLPAAPDQTASSPLGRLLLLIILLSALLAPKGEAADTLIYFGQGGQQTVSGSLHVLENGSGLYLIDVGSFVGGDGPNHPWPEEIPVARIRALFITHIHADHIGRLPLLLHQGYRGPIYLSRVSYELARVTLPANLHLIDLGPERFYYSRNNAGRKRIPVYLEGYDFAERTVKPENRVYFTGHRHRLATQGYYLARPQRQKLETELLARLDEQAIISDPDQPFRVDEFKVRFLTTPHMAGSVMVELQFRGLRILFAGDTGANGSPLLPDNPGFPEPIDLLFLEGTYGRDREFDLAAARTNFRRELAARLAEGYRVVIPAFALDRSQQIIQEIGRAVADGELPPDQVIRVCSPTARELLHRYADFVGREEFAPYFRPEVSKSQFLPPGYLPDCSSNDPDNPLGLQHGEIGVMTSGMADYASARQALLDYLEDPKTLFYFVSYQSPASLGGRLTAGPKPPAELRIGAYRRQVKAKILQTSGFSGHASPREMIEIFTAARPRRIYLVHLDPRNATSLTSRYQRAFQAEIIIPRRNERHQLHP</sequence>
<accession>A0A7C2XFD6</accession>
<dbReference type="GO" id="GO:0004521">
    <property type="term" value="F:RNA endonuclease activity"/>
    <property type="evidence" value="ECO:0007669"/>
    <property type="project" value="TreeGrafter"/>
</dbReference>
<dbReference type="AlphaFoldDB" id="A0A7C2XFD6"/>
<dbReference type="SMART" id="SM00849">
    <property type="entry name" value="Lactamase_B"/>
    <property type="match status" value="1"/>
</dbReference>
<dbReference type="EMBL" id="DSDS01000041">
    <property type="protein sequence ID" value="HET97449.1"/>
    <property type="molecule type" value="Genomic_DNA"/>
</dbReference>